<feature type="region of interest" description="Disordered" evidence="1">
    <location>
        <begin position="64"/>
        <end position="83"/>
    </location>
</feature>
<dbReference type="Proteomes" id="UP000809273">
    <property type="component" value="Unassembled WGS sequence"/>
</dbReference>
<proteinExistence type="predicted"/>
<reference evidence="2" key="2">
    <citation type="submission" date="2021-01" db="EMBL/GenBank/DDBJ databases">
        <authorList>
            <person name="Hahn C.R."/>
            <person name="Youssef N.H."/>
            <person name="Elshahed M."/>
        </authorList>
    </citation>
    <scope>NUCLEOTIDE SEQUENCE</scope>
    <source>
        <strain evidence="2">Zod_Metabat.24</strain>
    </source>
</reference>
<evidence type="ECO:0000313" key="3">
    <source>
        <dbReference type="Proteomes" id="UP000809273"/>
    </source>
</evidence>
<name>A0A9D8PNV5_9DELT</name>
<dbReference type="AlphaFoldDB" id="A0A9D8PNV5"/>
<evidence type="ECO:0008006" key="4">
    <source>
        <dbReference type="Google" id="ProtNLM"/>
    </source>
</evidence>
<accession>A0A9D8PNV5</accession>
<sequence>MFLIVIIIAFLLIVAGLAAIFFLGRCLLEKREGIQEEEGEDIFDALDRRLAAGEIRKDEHERLSNLARSRPTAVGHGARDKEK</sequence>
<protein>
    <recommendedName>
        <fullName evidence="4">SHOCT domain-containing protein</fullName>
    </recommendedName>
</protein>
<organism evidence="2 3">
    <name type="scientific">Candidatus Zymogenus saltonus</name>
    <dbReference type="NCBI Taxonomy" id="2844893"/>
    <lineage>
        <taxon>Bacteria</taxon>
        <taxon>Deltaproteobacteria</taxon>
        <taxon>Candidatus Zymogenia</taxon>
        <taxon>Candidatus Zymogeniales</taxon>
        <taxon>Candidatus Zymogenaceae</taxon>
        <taxon>Candidatus Zymogenus</taxon>
    </lineage>
</organism>
<comment type="caution">
    <text evidence="2">The sequence shown here is derived from an EMBL/GenBank/DDBJ whole genome shotgun (WGS) entry which is preliminary data.</text>
</comment>
<evidence type="ECO:0000313" key="2">
    <source>
        <dbReference type="EMBL" id="MBN1572345.1"/>
    </source>
</evidence>
<evidence type="ECO:0000256" key="1">
    <source>
        <dbReference type="SAM" id="MobiDB-lite"/>
    </source>
</evidence>
<gene>
    <name evidence="2" type="ORF">JW984_04020</name>
</gene>
<dbReference type="EMBL" id="JAFGIX010000020">
    <property type="protein sequence ID" value="MBN1572345.1"/>
    <property type="molecule type" value="Genomic_DNA"/>
</dbReference>
<reference evidence="2" key="1">
    <citation type="journal article" date="2021" name="Environ. Microbiol.">
        <title>Genomic characterization of three novel Desulfobacterota classes expand the metabolic and phylogenetic diversity of the phylum.</title>
        <authorList>
            <person name="Murphy C.L."/>
            <person name="Biggerstaff J."/>
            <person name="Eichhorn A."/>
            <person name="Ewing E."/>
            <person name="Shahan R."/>
            <person name="Soriano D."/>
            <person name="Stewart S."/>
            <person name="VanMol K."/>
            <person name="Walker R."/>
            <person name="Walters P."/>
            <person name="Elshahed M.S."/>
            <person name="Youssef N.H."/>
        </authorList>
    </citation>
    <scope>NUCLEOTIDE SEQUENCE</scope>
    <source>
        <strain evidence="2">Zod_Metabat.24</strain>
    </source>
</reference>